<dbReference type="Pfam" id="PF07715">
    <property type="entry name" value="Plug"/>
    <property type="match status" value="1"/>
</dbReference>
<keyword evidence="5" id="KW-0812">Transmembrane</keyword>
<feature type="domain" description="TonB-dependent receptor plug" evidence="12">
    <location>
        <begin position="71"/>
        <end position="188"/>
    </location>
</feature>
<dbReference type="SUPFAM" id="SSF56935">
    <property type="entry name" value="Porins"/>
    <property type="match status" value="2"/>
</dbReference>
<evidence type="ECO:0000256" key="7">
    <source>
        <dbReference type="ARBA" id="ARBA00023004"/>
    </source>
</evidence>
<evidence type="ECO:0000256" key="2">
    <source>
        <dbReference type="ARBA" id="ARBA00022448"/>
    </source>
</evidence>
<evidence type="ECO:0000256" key="10">
    <source>
        <dbReference type="ARBA" id="ARBA00023237"/>
    </source>
</evidence>
<evidence type="ECO:0000256" key="6">
    <source>
        <dbReference type="ARBA" id="ARBA00022729"/>
    </source>
</evidence>
<keyword evidence="10" id="KW-0998">Cell outer membrane</keyword>
<dbReference type="GO" id="GO:0009279">
    <property type="term" value="C:cell outer membrane"/>
    <property type="evidence" value="ECO:0007669"/>
    <property type="project" value="UniProtKB-SubCell"/>
</dbReference>
<evidence type="ECO:0000256" key="5">
    <source>
        <dbReference type="ARBA" id="ARBA00022692"/>
    </source>
</evidence>
<dbReference type="InterPro" id="IPR012910">
    <property type="entry name" value="Plug_dom"/>
</dbReference>
<evidence type="ECO:0000256" key="9">
    <source>
        <dbReference type="ARBA" id="ARBA00023136"/>
    </source>
</evidence>
<keyword evidence="3" id="KW-1134">Transmembrane beta strand</keyword>
<feature type="signal peptide" evidence="11">
    <location>
        <begin position="1"/>
        <end position="31"/>
    </location>
</feature>
<dbReference type="Gene3D" id="2.40.170.20">
    <property type="entry name" value="TonB-dependent receptor, beta-barrel domain"/>
    <property type="match status" value="1"/>
</dbReference>
<keyword evidence="6 11" id="KW-0732">Signal</keyword>
<evidence type="ECO:0000313" key="14">
    <source>
        <dbReference type="Proteomes" id="UP000617628"/>
    </source>
</evidence>
<comment type="caution">
    <text evidence="13">The sequence shown here is derived from an EMBL/GenBank/DDBJ whole genome shotgun (WGS) entry which is preliminary data.</text>
</comment>
<dbReference type="InterPro" id="IPR036942">
    <property type="entry name" value="Beta-barrel_TonB_sf"/>
</dbReference>
<keyword evidence="9" id="KW-0472">Membrane</keyword>
<dbReference type="PANTHER" id="PTHR32552">
    <property type="entry name" value="FERRICHROME IRON RECEPTOR-RELATED"/>
    <property type="match status" value="1"/>
</dbReference>
<keyword evidence="13" id="KW-0675">Receptor</keyword>
<name>A0A934RUS9_9BACT</name>
<dbReference type="Gene3D" id="2.170.130.10">
    <property type="entry name" value="TonB-dependent receptor, plug domain"/>
    <property type="match status" value="1"/>
</dbReference>
<feature type="chain" id="PRO_5037796387" evidence="11">
    <location>
        <begin position="32"/>
        <end position="1187"/>
    </location>
</feature>
<evidence type="ECO:0000256" key="8">
    <source>
        <dbReference type="ARBA" id="ARBA00023065"/>
    </source>
</evidence>
<evidence type="ECO:0000256" key="1">
    <source>
        <dbReference type="ARBA" id="ARBA00004571"/>
    </source>
</evidence>
<keyword evidence="2" id="KW-0813">Transport</keyword>
<proteinExistence type="predicted"/>
<dbReference type="GO" id="GO:0015344">
    <property type="term" value="F:siderophore uptake transmembrane transporter activity"/>
    <property type="evidence" value="ECO:0007669"/>
    <property type="project" value="TreeGrafter"/>
</dbReference>
<evidence type="ECO:0000256" key="3">
    <source>
        <dbReference type="ARBA" id="ARBA00022452"/>
    </source>
</evidence>
<accession>A0A934RUS9</accession>
<keyword evidence="7" id="KW-0408">Iron</keyword>
<evidence type="ECO:0000256" key="11">
    <source>
        <dbReference type="SAM" id="SignalP"/>
    </source>
</evidence>
<gene>
    <name evidence="13" type="ORF">JIN87_03010</name>
</gene>
<evidence type="ECO:0000256" key="4">
    <source>
        <dbReference type="ARBA" id="ARBA00022496"/>
    </source>
</evidence>
<dbReference type="Proteomes" id="UP000617628">
    <property type="component" value="Unassembled WGS sequence"/>
</dbReference>
<dbReference type="InterPro" id="IPR037066">
    <property type="entry name" value="Plug_dom_sf"/>
</dbReference>
<sequence length="1187" mass="132117">MIKHAPHNLSPWRRSLTAAGLALLVAPLAFSQAEDEEEEIFELSPFTVSSDDQDGYRATSTLAGTRIKTSLKDVGSAIQVATKEFLEDTGATNIEELLSYTTSTEVGGASGNYAGSGAAAGDVNVNNEVGRANPVGNSRVRGLSSAAATRDLFLSPSWIGFDSYNTEAVTISRGPNSVLFGIGEPGGVVDSAMKKAHYGGDKNQVSVRVGSHGSYRGTLDMNRVLIEDRLAVRFNGMHEHIKFRQKPTYEKDNRFSATVAAKIFKNENVEWLGATEFEASYENAQVRGTPPDTMPMFDTYSHWWNAPGSQAAYEITGKKPVNWWEGDWNNWQANYASKWIEDPVGGTTPEGYRHRSQPSMWGAYSIVFDGATGEVDVGYDSGKFADVGVLHATSGAFINSEGLQTPGWNPLWIPHQNGPLAAYGSYGFKRQVISDKNIYNWEKMLIQGDAQYVNHDYDSHNFTLRQGFWGNKAGVELAFDDQTYGNERFFPMGRHIYSSVKIDNSKYLTNGELNPNLGRPFFAGVYDPTKHYENNYKTQRLTAFVEHDFTESDGWTKWFGKHTLTGLASAWEQNNKSSSKLWSWNTDSDPNQSYKPGDPAGWGGQMFFHAYIGPSNLDVDDPSGLKLYQRPMQIQVPVEGQTFTNYYFENNGNPADNEIRIGTATVDRWDKWPSANKQEVDSEGLTLQSRFLEGHLVATYGWREDTAKAWAITEVSNRVTGVADNSGADLAASYDNWINGNDETRPVGAPTNLPWAEGPMPSLEESGQTTTAQAVLHVPADWTDALPGKPEFSVHYSESENFNPKAVQRDIYGSVLPSPSGETEEMGFSVRLAEDKVNLRFNWYETTSKGVTNRNITGSLWAFTWPKGWAERWLQKKNQYLKSLVDDNPEHTAFSFEEQGWGDPDNPNAEFYEGATGPFNSFDEAINFFLFDAMPESTVKALNPRLVLDDEGYEKIETDPIRGLTSVADIVSEGFEFEATFNPTKSWRVSFNAAKTESTFGNGLSELFQFTEEIKANFDQYGDQVWDMYEGGAVLIRNRWLEATNPLAAAATKEGTVSTELRKWRWNMVTNYNFRDGRMKGFGVGGSLRWQDDVSLGYPIMQDPVSGNFVPVIADPFMGGSDIRGDLWFSYKTKIGGDQMPFKIQLNLQNVLGDDDPIPVAINPDGEMAIVRAAPEKKFMITTTIDF</sequence>
<dbReference type="AlphaFoldDB" id="A0A934RUS9"/>
<evidence type="ECO:0000259" key="12">
    <source>
        <dbReference type="Pfam" id="PF07715"/>
    </source>
</evidence>
<keyword evidence="14" id="KW-1185">Reference proteome</keyword>
<dbReference type="RefSeq" id="WP_200354035.1">
    <property type="nucleotide sequence ID" value="NZ_JAENIL010000004.1"/>
</dbReference>
<dbReference type="InterPro" id="IPR039426">
    <property type="entry name" value="TonB-dep_rcpt-like"/>
</dbReference>
<evidence type="ECO:0000313" key="13">
    <source>
        <dbReference type="EMBL" id="MBK1875820.1"/>
    </source>
</evidence>
<dbReference type="EMBL" id="JAENIL010000004">
    <property type="protein sequence ID" value="MBK1875820.1"/>
    <property type="molecule type" value="Genomic_DNA"/>
</dbReference>
<organism evidence="13 14">
    <name type="scientific">Pelagicoccus mobilis</name>
    <dbReference type="NCBI Taxonomy" id="415221"/>
    <lineage>
        <taxon>Bacteria</taxon>
        <taxon>Pseudomonadati</taxon>
        <taxon>Verrucomicrobiota</taxon>
        <taxon>Opitutia</taxon>
        <taxon>Puniceicoccales</taxon>
        <taxon>Pelagicoccaceae</taxon>
        <taxon>Pelagicoccus</taxon>
    </lineage>
</organism>
<reference evidence="13" key="1">
    <citation type="submission" date="2021-01" db="EMBL/GenBank/DDBJ databases">
        <title>Modified the classification status of verrucomicrobia.</title>
        <authorList>
            <person name="Feng X."/>
        </authorList>
    </citation>
    <scope>NUCLEOTIDE SEQUENCE</scope>
    <source>
        <strain evidence="13">KCTC 13126</strain>
    </source>
</reference>
<keyword evidence="8" id="KW-0406">Ion transport</keyword>
<comment type="subcellular location">
    <subcellularLocation>
        <location evidence="1">Cell outer membrane</location>
        <topology evidence="1">Multi-pass membrane protein</topology>
    </subcellularLocation>
</comment>
<keyword evidence="4" id="KW-0410">Iron transport</keyword>
<dbReference type="PANTHER" id="PTHR32552:SF68">
    <property type="entry name" value="FERRICHROME OUTER MEMBRANE TRANSPORTER_PHAGE RECEPTOR"/>
    <property type="match status" value="1"/>
</dbReference>
<protein>
    <submittedName>
        <fullName evidence="13">TonB-dependent receptor plug domain-containing protein</fullName>
    </submittedName>
</protein>